<dbReference type="GO" id="GO:0034220">
    <property type="term" value="P:monoatomic ion transmembrane transport"/>
    <property type="evidence" value="ECO:0007669"/>
    <property type="project" value="UniProtKB-KW"/>
</dbReference>
<keyword evidence="1" id="KW-0407">Ion channel</keyword>
<keyword evidence="3" id="KW-1133">Transmembrane helix</keyword>
<dbReference type="EMBL" id="OY731401">
    <property type="protein sequence ID" value="CAJ1952229.1"/>
    <property type="molecule type" value="Genomic_DNA"/>
</dbReference>
<evidence type="ECO:0000313" key="4">
    <source>
        <dbReference type="EMBL" id="CAJ1952229.1"/>
    </source>
</evidence>
<keyword evidence="3" id="KW-0812">Transmembrane</keyword>
<sequence length="473" mass="53613">MASFEEDEMPSLSHPQQSIEVVDSKFPRLVPRTRSVSISIPTSLTESYERDTNLVGYTGPLQIQRITPYDQMSGPLHITNRPGNLFRRYKVAPESQAEENKTENFSSCCDMGENDLQNNYAGKNEHLVRSGPLGMCSDPYCTTCPTYFKATQQSNSKTSGIFNPKFGNTLYGDARDWAKRLFTFLVPHVPRVMNPHNKLVQQWNQFFAICCLVAIAVDPLFFYLLSVKKENKCIVINLALTKILVALRSMNDFIHFLNIVLQFRLAYVVPESRVFGAGELEDHPKKIALHYMKTSFFVDLFVVFPLPQIFILFVLPKHLETGSSGANYANNILCIVILVQYIPRLFRFLPMLLSPAGLVFESPQANFFINLFTFMLSGHIVGSWWYLFSLQGEESEISDGEEEKGVKSSPSGNLSERGLTSNEELVTVQVELKDIFRVPTGLPPKRACDHAITLKVVILSTLRQCVRKRSHFQ</sequence>
<dbReference type="PANTHER" id="PTHR45651">
    <property type="entry name" value="CYCLIC NUCLEOTIDE-GATED ION CHANNEL 15-RELATED-RELATED"/>
    <property type="match status" value="1"/>
</dbReference>
<evidence type="ECO:0000256" key="1">
    <source>
        <dbReference type="ARBA" id="ARBA00023303"/>
    </source>
</evidence>
<proteinExistence type="predicted"/>
<feature type="transmembrane region" description="Helical" evidence="3">
    <location>
        <begin position="296"/>
        <end position="316"/>
    </location>
</feature>
<feature type="transmembrane region" description="Helical" evidence="3">
    <location>
        <begin position="206"/>
        <end position="225"/>
    </location>
</feature>
<evidence type="ECO:0000256" key="2">
    <source>
        <dbReference type="SAM" id="MobiDB-lite"/>
    </source>
</evidence>
<dbReference type="Proteomes" id="UP001189624">
    <property type="component" value="Chromosome 4"/>
</dbReference>
<keyword evidence="5" id="KW-1185">Reference proteome</keyword>
<organism evidence="4 5">
    <name type="scientific">Sphenostylis stenocarpa</name>
    <dbReference type="NCBI Taxonomy" id="92480"/>
    <lineage>
        <taxon>Eukaryota</taxon>
        <taxon>Viridiplantae</taxon>
        <taxon>Streptophyta</taxon>
        <taxon>Embryophyta</taxon>
        <taxon>Tracheophyta</taxon>
        <taxon>Spermatophyta</taxon>
        <taxon>Magnoliopsida</taxon>
        <taxon>eudicotyledons</taxon>
        <taxon>Gunneridae</taxon>
        <taxon>Pentapetalae</taxon>
        <taxon>rosids</taxon>
        <taxon>fabids</taxon>
        <taxon>Fabales</taxon>
        <taxon>Fabaceae</taxon>
        <taxon>Papilionoideae</taxon>
        <taxon>50 kb inversion clade</taxon>
        <taxon>NPAAA clade</taxon>
        <taxon>indigoferoid/millettioid clade</taxon>
        <taxon>Phaseoleae</taxon>
        <taxon>Sphenostylis</taxon>
    </lineage>
</organism>
<protein>
    <recommendedName>
        <fullName evidence="6">Ion transport domain-containing protein</fullName>
    </recommendedName>
</protein>
<feature type="region of interest" description="Disordered" evidence="2">
    <location>
        <begin position="398"/>
        <end position="418"/>
    </location>
</feature>
<keyword evidence="1" id="KW-0813">Transport</keyword>
<feature type="compositionally biased region" description="Polar residues" evidence="2">
    <location>
        <begin position="408"/>
        <end position="418"/>
    </location>
</feature>
<gene>
    <name evidence="4" type="ORF">AYBTSS11_LOCUS15190</name>
</gene>
<evidence type="ECO:0000313" key="5">
    <source>
        <dbReference type="Proteomes" id="UP001189624"/>
    </source>
</evidence>
<dbReference type="Gramene" id="rna-AYBTSS11_LOCUS15190">
    <property type="protein sequence ID" value="CAJ1952229.1"/>
    <property type="gene ID" value="gene-AYBTSS11_LOCUS15190"/>
</dbReference>
<accession>A0AA86SCV7</accession>
<name>A0AA86SCV7_9FABA</name>
<feature type="transmembrane region" description="Helical" evidence="3">
    <location>
        <begin position="328"/>
        <end position="346"/>
    </location>
</feature>
<keyword evidence="3" id="KW-0472">Membrane</keyword>
<evidence type="ECO:0000256" key="3">
    <source>
        <dbReference type="SAM" id="Phobius"/>
    </source>
</evidence>
<evidence type="ECO:0008006" key="6">
    <source>
        <dbReference type="Google" id="ProtNLM"/>
    </source>
</evidence>
<reference evidence="4" key="1">
    <citation type="submission" date="2023-10" db="EMBL/GenBank/DDBJ databases">
        <authorList>
            <person name="Domelevo Entfellner J.-B."/>
        </authorList>
    </citation>
    <scope>NUCLEOTIDE SEQUENCE</scope>
</reference>
<dbReference type="AlphaFoldDB" id="A0AA86SCV7"/>
<dbReference type="SUPFAM" id="SSF81324">
    <property type="entry name" value="Voltage-gated potassium channels"/>
    <property type="match status" value="1"/>
</dbReference>
<dbReference type="PANTHER" id="PTHR45651:SF11">
    <property type="entry name" value="CYCLIC NUCLEOTIDE-GATED ION CHANNEL 20, CHLOROPLASTIC-RELATED"/>
    <property type="match status" value="1"/>
</dbReference>
<keyword evidence="1" id="KW-0406">Ion transport</keyword>
<dbReference type="GO" id="GO:0016020">
    <property type="term" value="C:membrane"/>
    <property type="evidence" value="ECO:0007669"/>
    <property type="project" value="UniProtKB-SubCell"/>
</dbReference>
<feature type="transmembrane region" description="Helical" evidence="3">
    <location>
        <begin position="367"/>
        <end position="388"/>
    </location>
</feature>